<dbReference type="Proteomes" id="UP001218188">
    <property type="component" value="Unassembled WGS sequence"/>
</dbReference>
<organism evidence="2 3">
    <name type="scientific">Mycena alexandri</name>
    <dbReference type="NCBI Taxonomy" id="1745969"/>
    <lineage>
        <taxon>Eukaryota</taxon>
        <taxon>Fungi</taxon>
        <taxon>Dikarya</taxon>
        <taxon>Basidiomycota</taxon>
        <taxon>Agaricomycotina</taxon>
        <taxon>Agaricomycetes</taxon>
        <taxon>Agaricomycetidae</taxon>
        <taxon>Agaricales</taxon>
        <taxon>Marasmiineae</taxon>
        <taxon>Mycenaceae</taxon>
        <taxon>Mycena</taxon>
    </lineage>
</organism>
<name>A0AAD6SK49_9AGAR</name>
<accession>A0AAD6SK49</accession>
<dbReference type="AlphaFoldDB" id="A0AAD6SK49"/>
<gene>
    <name evidence="2" type="ORF">C8F04DRAFT_1237046</name>
</gene>
<keyword evidence="3" id="KW-1185">Reference proteome</keyword>
<feature type="compositionally biased region" description="Basic and acidic residues" evidence="1">
    <location>
        <begin position="203"/>
        <end position="217"/>
    </location>
</feature>
<evidence type="ECO:0000256" key="1">
    <source>
        <dbReference type="SAM" id="MobiDB-lite"/>
    </source>
</evidence>
<feature type="region of interest" description="Disordered" evidence="1">
    <location>
        <begin position="183"/>
        <end position="218"/>
    </location>
</feature>
<reference evidence="2" key="1">
    <citation type="submission" date="2023-03" db="EMBL/GenBank/DDBJ databases">
        <title>Massive genome expansion in bonnet fungi (Mycena s.s.) driven by repeated elements and novel gene families across ecological guilds.</title>
        <authorList>
            <consortium name="Lawrence Berkeley National Laboratory"/>
            <person name="Harder C.B."/>
            <person name="Miyauchi S."/>
            <person name="Viragh M."/>
            <person name="Kuo A."/>
            <person name="Thoen E."/>
            <person name="Andreopoulos B."/>
            <person name="Lu D."/>
            <person name="Skrede I."/>
            <person name="Drula E."/>
            <person name="Henrissat B."/>
            <person name="Morin E."/>
            <person name="Kohler A."/>
            <person name="Barry K."/>
            <person name="LaButti K."/>
            <person name="Morin E."/>
            <person name="Salamov A."/>
            <person name="Lipzen A."/>
            <person name="Mereny Z."/>
            <person name="Hegedus B."/>
            <person name="Baldrian P."/>
            <person name="Stursova M."/>
            <person name="Weitz H."/>
            <person name="Taylor A."/>
            <person name="Grigoriev I.V."/>
            <person name="Nagy L.G."/>
            <person name="Martin F."/>
            <person name="Kauserud H."/>
        </authorList>
    </citation>
    <scope>NUCLEOTIDE SEQUENCE</scope>
    <source>
        <strain evidence="2">CBHHK200</strain>
    </source>
</reference>
<sequence>MGAVHPGGTLSRLGHSKWSFERARTRMRMTQTASFHLPPPPCLLRAPLKTRTQFCGWGWSWEWALRRSVFGCGCGAQWGGRDAPPRLRGAAWLPVVVPVESQSACAGLALGTRTLMEVEVGCERAVPVGGQTRERGQATMPGGVAAYALGSLECGRCSQSYARWTAVGVQWSRVLVLRTSAWRRRSRPPRSAPTLPAPSFLGDARRGDSEQRARARAADGGVAEGVGLSVRRACSSAVTDVRRQMDAVGGAGRGRSAHALLARGGVRARGRVVRTRTQTRAMSASPVRVEQDGGGAHSTGWRCTLALLAGCRSGGFGAAHVCAG</sequence>
<protein>
    <submittedName>
        <fullName evidence="2">Uncharacterized protein</fullName>
    </submittedName>
</protein>
<evidence type="ECO:0000313" key="2">
    <source>
        <dbReference type="EMBL" id="KAJ7029479.1"/>
    </source>
</evidence>
<comment type="caution">
    <text evidence="2">The sequence shown here is derived from an EMBL/GenBank/DDBJ whole genome shotgun (WGS) entry which is preliminary data.</text>
</comment>
<evidence type="ECO:0000313" key="3">
    <source>
        <dbReference type="Proteomes" id="UP001218188"/>
    </source>
</evidence>
<proteinExistence type="predicted"/>
<dbReference type="EMBL" id="JARJCM010000101">
    <property type="protein sequence ID" value="KAJ7029479.1"/>
    <property type="molecule type" value="Genomic_DNA"/>
</dbReference>